<dbReference type="CDD" id="cd02575">
    <property type="entry name" value="PseudoU_synth_EcTruD"/>
    <property type="match status" value="1"/>
</dbReference>
<feature type="binding site" evidence="4">
    <location>
        <position position="311"/>
    </location>
    <ligand>
        <name>substrate</name>
    </ligand>
</feature>
<dbReference type="InterPro" id="IPR020119">
    <property type="entry name" value="PsdUridine_synth_TruD_CS"/>
</dbReference>
<feature type="binding site" evidence="4">
    <location>
        <position position="116"/>
    </location>
    <ligand>
        <name>substrate</name>
    </ligand>
</feature>
<feature type="domain" description="TRUD" evidence="5">
    <location>
        <begin position="142"/>
        <end position="293"/>
    </location>
</feature>
<dbReference type="PANTHER" id="PTHR47811">
    <property type="entry name" value="TRNA PSEUDOURIDINE SYNTHASE D"/>
    <property type="match status" value="1"/>
</dbReference>
<evidence type="ECO:0000256" key="3">
    <source>
        <dbReference type="ARBA" id="ARBA00023235"/>
    </source>
</evidence>
<proteinExistence type="inferred from homology"/>
<dbReference type="Pfam" id="PF01142">
    <property type="entry name" value="TruD"/>
    <property type="match status" value="2"/>
</dbReference>
<dbReference type="InterPro" id="IPR001656">
    <property type="entry name" value="PsdUridine_synth_TruD"/>
</dbReference>
<dbReference type="HAMAP" id="MF_01082">
    <property type="entry name" value="TruD"/>
    <property type="match status" value="1"/>
</dbReference>
<evidence type="ECO:0000256" key="1">
    <source>
        <dbReference type="ARBA" id="ARBA00007953"/>
    </source>
</evidence>
<accession>A0A3N1PD11</accession>
<dbReference type="GO" id="GO:0003723">
    <property type="term" value="F:RNA binding"/>
    <property type="evidence" value="ECO:0007669"/>
    <property type="project" value="InterPro"/>
</dbReference>
<evidence type="ECO:0000256" key="4">
    <source>
        <dbReference type="HAMAP-Rule" id="MF_01082"/>
    </source>
</evidence>
<sequence length="333" mass="36701">MSVTALFKSQPEDFFVEEVLGFEPCGEGEHLFVLIEKRGMNTQWAAKLLAEACGLKERDVSHSGLKDRHAVTRQWLSVWLPGKEDPDLSAIESDELKILKTARHNKKLRIGTHKANRFEIVLREVSDQAQAEEALSAIAANGFANIFGDQRFGHDDRNLKVFEEVLAGKRMKKPRQSMAISAARSLLFNQVAAHRQAKGLMGTVILGDVLMLAGSHSVFVAEEAELTSLQQRLDEGDVQLTGPLWGRGGVKPLEEAAALELEACAEHGAFTEGLERLASSDRRPLWLKPAISWQWQGQDLTLGFTLPTGSFATALLANVAELAEPERRTEAQA</sequence>
<comment type="function">
    <text evidence="4">Responsible for synthesis of pseudouridine from uracil-13 in transfer RNAs.</text>
</comment>
<dbReference type="EC" id="5.4.99.27" evidence="4"/>
<comment type="catalytic activity">
    <reaction evidence="4">
        <text>uridine(13) in tRNA = pseudouridine(13) in tRNA</text>
        <dbReference type="Rhea" id="RHEA:42540"/>
        <dbReference type="Rhea" id="RHEA-COMP:10105"/>
        <dbReference type="Rhea" id="RHEA-COMP:10106"/>
        <dbReference type="ChEBI" id="CHEBI:65314"/>
        <dbReference type="ChEBI" id="CHEBI:65315"/>
        <dbReference type="EC" id="5.4.99.27"/>
    </reaction>
</comment>
<evidence type="ECO:0000256" key="2">
    <source>
        <dbReference type="ARBA" id="ARBA00022694"/>
    </source>
</evidence>
<protein>
    <recommendedName>
        <fullName evidence="4">tRNA pseudouridine synthase D</fullName>
        <ecNumber evidence="4">5.4.99.27</ecNumber>
    </recommendedName>
    <alternativeName>
        <fullName evidence="4">tRNA pseudouridine(13) synthase</fullName>
    </alternativeName>
    <alternativeName>
        <fullName evidence="4">tRNA pseudouridylate synthase D</fullName>
    </alternativeName>
    <alternativeName>
        <fullName evidence="4">tRNA-uridine isomerase D</fullName>
    </alternativeName>
</protein>
<dbReference type="Gene3D" id="3.30.2340.10">
    <property type="entry name" value="TruD, insertion domain"/>
    <property type="match status" value="1"/>
</dbReference>
<dbReference type="InterPro" id="IPR011760">
    <property type="entry name" value="PsdUridine_synth_TruD_insert"/>
</dbReference>
<dbReference type="InterPro" id="IPR043165">
    <property type="entry name" value="TruD_insert_sf"/>
</dbReference>
<dbReference type="PROSITE" id="PS01268">
    <property type="entry name" value="UPF0024"/>
    <property type="match status" value="1"/>
</dbReference>
<dbReference type="Gene3D" id="3.30.2350.20">
    <property type="entry name" value="TruD, catalytic domain"/>
    <property type="match status" value="1"/>
</dbReference>
<dbReference type="GO" id="GO:0031119">
    <property type="term" value="P:tRNA pseudouridine synthesis"/>
    <property type="evidence" value="ECO:0007669"/>
    <property type="project" value="UniProtKB-UniRule"/>
</dbReference>
<evidence type="ECO:0000313" key="6">
    <source>
        <dbReference type="EMBL" id="ROQ25708.1"/>
    </source>
</evidence>
<dbReference type="RefSeq" id="WP_123421503.1">
    <property type="nucleotide sequence ID" value="NZ_RJUL01000005.1"/>
</dbReference>
<organism evidence="6 7">
    <name type="scientific">Gallaecimonas pentaromativorans</name>
    <dbReference type="NCBI Taxonomy" id="584787"/>
    <lineage>
        <taxon>Bacteria</taxon>
        <taxon>Pseudomonadati</taxon>
        <taxon>Pseudomonadota</taxon>
        <taxon>Gammaproteobacteria</taxon>
        <taxon>Enterobacterales</taxon>
        <taxon>Gallaecimonadaceae</taxon>
        <taxon>Gallaecimonas</taxon>
    </lineage>
</organism>
<keyword evidence="7" id="KW-1185">Reference proteome</keyword>
<gene>
    <name evidence="4" type="primary">truD</name>
    <name evidence="6" type="ORF">EDC28_10513</name>
</gene>
<dbReference type="Proteomes" id="UP000268033">
    <property type="component" value="Unassembled WGS sequence"/>
</dbReference>
<keyword evidence="3 4" id="KW-0413">Isomerase</keyword>
<dbReference type="GO" id="GO:0160150">
    <property type="term" value="F:tRNA pseudouridine(13) synthase activity"/>
    <property type="evidence" value="ECO:0007669"/>
    <property type="project" value="UniProtKB-EC"/>
</dbReference>
<evidence type="ECO:0000313" key="7">
    <source>
        <dbReference type="Proteomes" id="UP000268033"/>
    </source>
</evidence>
<dbReference type="InterPro" id="IPR020103">
    <property type="entry name" value="PsdUridine_synth_cat_dom_sf"/>
</dbReference>
<dbReference type="AlphaFoldDB" id="A0A3N1PD11"/>
<dbReference type="InterPro" id="IPR050170">
    <property type="entry name" value="TruD_pseudoU_synthase"/>
</dbReference>
<reference evidence="6 7" key="1">
    <citation type="submission" date="2018-11" db="EMBL/GenBank/DDBJ databases">
        <title>Genomic Encyclopedia of Type Strains, Phase IV (KMG-IV): sequencing the most valuable type-strain genomes for metagenomic binning, comparative biology and taxonomic classification.</title>
        <authorList>
            <person name="Goeker M."/>
        </authorList>
    </citation>
    <scope>NUCLEOTIDE SEQUENCE [LARGE SCALE GENOMIC DNA]</scope>
    <source>
        <strain evidence="6 7">DSM 21945</strain>
    </source>
</reference>
<dbReference type="SUPFAM" id="SSF55120">
    <property type="entry name" value="Pseudouridine synthase"/>
    <property type="match status" value="1"/>
</dbReference>
<dbReference type="InterPro" id="IPR042214">
    <property type="entry name" value="TruD_catalytic"/>
</dbReference>
<dbReference type="EMBL" id="RJUL01000005">
    <property type="protein sequence ID" value="ROQ25708.1"/>
    <property type="molecule type" value="Genomic_DNA"/>
</dbReference>
<feature type="active site" description="Nucleophile" evidence="4">
    <location>
        <position position="67"/>
    </location>
</feature>
<name>A0A3N1PD11_9GAMM</name>
<feature type="binding site" evidence="4">
    <location>
        <position position="14"/>
    </location>
    <ligand>
        <name>substrate</name>
    </ligand>
</feature>
<dbReference type="PROSITE" id="PS50984">
    <property type="entry name" value="TRUD"/>
    <property type="match status" value="1"/>
</dbReference>
<dbReference type="PANTHER" id="PTHR47811:SF1">
    <property type="entry name" value="TRNA PSEUDOURIDINE SYNTHASE D"/>
    <property type="match status" value="1"/>
</dbReference>
<dbReference type="GO" id="GO:0005829">
    <property type="term" value="C:cytosol"/>
    <property type="evidence" value="ECO:0007669"/>
    <property type="project" value="TreeGrafter"/>
</dbReference>
<evidence type="ECO:0000259" key="5">
    <source>
        <dbReference type="PROSITE" id="PS50984"/>
    </source>
</evidence>
<keyword evidence="2 4" id="KW-0819">tRNA processing</keyword>
<dbReference type="STRING" id="584787.GCA_001247655_02768"/>
<comment type="similarity">
    <text evidence="1 4">Belongs to the pseudouridine synthase TruD family.</text>
</comment>
<comment type="caution">
    <text evidence="6">The sequence shown here is derived from an EMBL/GenBank/DDBJ whole genome shotgun (WGS) entry which is preliminary data.</text>
</comment>